<comment type="similarity">
    <text evidence="1">Belongs to the DNA polymerase type-Y family.</text>
</comment>
<evidence type="ECO:0000259" key="4">
    <source>
        <dbReference type="PROSITE" id="PS50173"/>
    </source>
</evidence>
<gene>
    <name evidence="5" type="ordered locus">RER_19530</name>
</gene>
<dbReference type="EMBL" id="AP008957">
    <property type="protein sequence ID" value="BAH32661.1"/>
    <property type="molecule type" value="Genomic_DNA"/>
</dbReference>
<dbReference type="AlphaFoldDB" id="C0ZWC6"/>
<evidence type="ECO:0000313" key="6">
    <source>
        <dbReference type="Proteomes" id="UP000002204"/>
    </source>
</evidence>
<dbReference type="PROSITE" id="PS50173">
    <property type="entry name" value="UMUC"/>
    <property type="match status" value="1"/>
</dbReference>
<dbReference type="SUPFAM" id="SSF56672">
    <property type="entry name" value="DNA/RNA polymerases"/>
    <property type="match status" value="1"/>
</dbReference>
<dbReference type="Proteomes" id="UP000002204">
    <property type="component" value="Chromosome"/>
</dbReference>
<name>C0ZWC6_RHOE4</name>
<proteinExistence type="inferred from homology"/>
<dbReference type="Gene3D" id="3.40.1170.60">
    <property type="match status" value="1"/>
</dbReference>
<dbReference type="Pfam" id="PF00817">
    <property type="entry name" value="IMS"/>
    <property type="match status" value="1"/>
</dbReference>
<dbReference type="GO" id="GO:0006281">
    <property type="term" value="P:DNA repair"/>
    <property type="evidence" value="ECO:0007669"/>
    <property type="project" value="InterPro"/>
</dbReference>
<protein>
    <recommendedName>
        <fullName evidence="4">UmuC domain-containing protein</fullName>
    </recommendedName>
</protein>
<evidence type="ECO:0000256" key="1">
    <source>
        <dbReference type="ARBA" id="ARBA00010945"/>
    </source>
</evidence>
<dbReference type="eggNOG" id="COG0389">
    <property type="taxonomic scope" value="Bacteria"/>
</dbReference>
<dbReference type="HOGENOM" id="CLU_333958_0_0_11"/>
<dbReference type="InterPro" id="IPR001126">
    <property type="entry name" value="UmuC"/>
</dbReference>
<accession>C0ZWC6</accession>
<dbReference type="InterPro" id="IPR043502">
    <property type="entry name" value="DNA/RNA_pol_sf"/>
</dbReference>
<feature type="domain" description="UmuC" evidence="4">
    <location>
        <begin position="366"/>
        <end position="489"/>
    </location>
</feature>
<evidence type="ECO:0000313" key="5">
    <source>
        <dbReference type="EMBL" id="BAH32661.1"/>
    </source>
</evidence>
<dbReference type="InterPro" id="IPR050356">
    <property type="entry name" value="SulA_CellDiv_inhibitor"/>
</dbReference>
<dbReference type="PANTHER" id="PTHR35369:SF2">
    <property type="entry name" value="BLR3025 PROTEIN"/>
    <property type="match status" value="1"/>
</dbReference>
<comment type="function">
    <text evidence="3">Poorly processive, error-prone DNA polymerase involved in untargeted mutagenesis. Copies undamaged DNA at stalled replication forks, which arise in vivo from mismatched or misaligned primer ends. These misaligned primers can be extended by PolIV. Exhibits no 3'-5' exonuclease (proofreading) activity. May be involved in translesional synthesis, in conjunction with the beta clamp from PolIII.</text>
</comment>
<dbReference type="Gene3D" id="3.30.70.270">
    <property type="match status" value="1"/>
</dbReference>
<dbReference type="CDD" id="cd03468">
    <property type="entry name" value="PolY_like"/>
    <property type="match status" value="1"/>
</dbReference>
<evidence type="ECO:0000256" key="3">
    <source>
        <dbReference type="ARBA" id="ARBA00025589"/>
    </source>
</evidence>
<dbReference type="KEGG" id="rer:RER_19530"/>
<reference evidence="6" key="1">
    <citation type="submission" date="2005-03" db="EMBL/GenBank/DDBJ databases">
        <title>Comparison of the complete genome sequences of Rhodococcus erythropolis PR4 and Rhodococcus opacus B4.</title>
        <authorList>
            <person name="Takarada H."/>
            <person name="Sekine M."/>
            <person name="Hosoyama A."/>
            <person name="Yamada R."/>
            <person name="Fujisawa T."/>
            <person name="Omata S."/>
            <person name="Shimizu A."/>
            <person name="Tsukatani N."/>
            <person name="Tanikawa S."/>
            <person name="Fujita N."/>
            <person name="Harayama S."/>
        </authorList>
    </citation>
    <scope>NUCLEOTIDE SEQUENCE [LARGE SCALE GENOMIC DNA]</scope>
    <source>
        <strain evidence="6">PR4 / NBRC 100887</strain>
    </source>
</reference>
<sequence length="855" mass="89407">MFEIAVRWMHVRPDFPAVCRLVMDCCRVSFSGVPEDGDDRGDRVGRAVGRCGGVVPSGSAGTAPPTDRVHSLARRYVVFGTECFRARCFCGRCSCGWCFRDKCSGLRECCRPGQAGRGPCAQSRCPPGAGGYRRIVTAGRFGAGNRGVRRGCSVLAFGIGRVGDGVRRACCSHRAASTGIAGGVRDGCATGTSGTHSGAWAGSGRDRRRAARRYGSGDSGIGGCVGIPVACSGGGRTCSEQGLDSCCHRRSLGRSRGSVGRSGSWLWWVRSGSGVGAWTAQFPEPRGSCSGALVPAPDHASGHLQCSRAGRVGTFSAGRGCVVAGGVGAGGVVAGGVTVSRVLALWCPDWPAVAAAALADLPATHPVAVTSGNRVIACSATARAEGVRRGLRRRESQARCPELYVAMADPERDARLFEPVAAAIDAVAPGVEVLRPGLLVLSARGVSRYFGSEEAAAERLVDQASAAGVESQVGVADQLSTAVIAARRAALVPPGEGARFLAPLPMPELAAEPSLSAPHRGELVDLLRRLGIRTIGAFADLPAVDVASRFGADAVLAHRAARGEPERPPSARTLPPDLEVEQHYDPSIERVDAAAFAGRALASLLHDKLSAAAVACTRLSISASTGNGENLSRTWRCAEPLTPEGTADRVRWQLDGWLTGRSETRPTAGIAVLRLEPVEVVSAGALQLGLWGGVGDEEERARRALVRVQGLLGGESVQVGVLSGGRGPLERITLLPLGDERVATHDPTAPWPGRLPQPSPGSIFVDNPKVWLGDVAGNAVYVTERGVFSSQPGRLKWGSKEWAVQGWAGPWPVDERWWDAASARTAARAQVLLEESRALLMICEGGGWSVEGVYE</sequence>
<keyword evidence="2" id="KW-0227">DNA damage</keyword>
<evidence type="ECO:0000256" key="2">
    <source>
        <dbReference type="ARBA" id="ARBA00022763"/>
    </source>
</evidence>
<dbReference type="PANTHER" id="PTHR35369">
    <property type="entry name" value="BLR3025 PROTEIN-RELATED"/>
    <property type="match status" value="1"/>
</dbReference>
<dbReference type="InterPro" id="IPR043128">
    <property type="entry name" value="Rev_trsase/Diguanyl_cyclase"/>
</dbReference>
<organism evidence="5 6">
    <name type="scientific">Rhodococcus erythropolis (strain PR4 / NBRC 100887)</name>
    <dbReference type="NCBI Taxonomy" id="234621"/>
    <lineage>
        <taxon>Bacteria</taxon>
        <taxon>Bacillati</taxon>
        <taxon>Actinomycetota</taxon>
        <taxon>Actinomycetes</taxon>
        <taxon>Mycobacteriales</taxon>
        <taxon>Nocardiaceae</taxon>
        <taxon>Rhodococcus</taxon>
        <taxon>Rhodococcus erythropolis group</taxon>
    </lineage>
</organism>
<reference evidence="5 6" key="2">
    <citation type="journal article" date="2006" name="Environ. Microbiol.">
        <title>Sequence analysis of three plasmids harboured in Rhodococcus erythropolis strain PR4.</title>
        <authorList>
            <person name="Sekine M."/>
            <person name="Tanikawa S."/>
            <person name="Omata S."/>
            <person name="Saito M."/>
            <person name="Fujisawa T."/>
            <person name="Tsukatani N."/>
            <person name="Tajima T."/>
            <person name="Sekigawa T."/>
            <person name="Kosugi H."/>
            <person name="Matsuo Y."/>
            <person name="Nishiko R."/>
            <person name="Imamura K."/>
            <person name="Ito M."/>
            <person name="Narita H."/>
            <person name="Tago S."/>
            <person name="Fujita N."/>
            <person name="Harayama S."/>
        </authorList>
    </citation>
    <scope>NUCLEOTIDE SEQUENCE [LARGE SCALE GENOMIC DNA]</scope>
    <source>
        <strain evidence="6">PR4 / NBRC 100887</strain>
    </source>
</reference>